<feature type="domain" description="SHOCT" evidence="2">
    <location>
        <begin position="79"/>
        <end position="105"/>
    </location>
</feature>
<evidence type="ECO:0000259" key="2">
    <source>
        <dbReference type="Pfam" id="PF09851"/>
    </source>
</evidence>
<dbReference type="RefSeq" id="WP_204119250.1">
    <property type="nucleotide sequence ID" value="NZ_BOLV01000013.1"/>
</dbReference>
<evidence type="ECO:0000313" key="4">
    <source>
        <dbReference type="Proteomes" id="UP001597199"/>
    </source>
</evidence>
<keyword evidence="1" id="KW-0812">Transmembrane</keyword>
<evidence type="ECO:0000313" key="3">
    <source>
        <dbReference type="EMBL" id="MFD1399517.1"/>
    </source>
</evidence>
<dbReference type="Pfam" id="PF09851">
    <property type="entry name" value="SHOCT"/>
    <property type="match status" value="1"/>
</dbReference>
<gene>
    <name evidence="3" type="ORF">ACFQ41_09380</name>
</gene>
<protein>
    <submittedName>
        <fullName evidence="3">SHOCT domain-containing protein</fullName>
    </submittedName>
</protein>
<dbReference type="InterPro" id="IPR018649">
    <property type="entry name" value="SHOCT"/>
</dbReference>
<name>A0ABW4BKB1_9LACO</name>
<dbReference type="Proteomes" id="UP001597199">
    <property type="component" value="Unassembled WGS sequence"/>
</dbReference>
<sequence length="116" mass="12684">MSHQSSNNAGCWTVGIIIVGLALLITYWYLFLAAAVLGGAVWYYLHQKHVKEAAAAAMQAKQAEAAAQKKAIEGSKVGRIRQFKQLLDEGAITADEFATQKAKILAEDDDEDELKF</sequence>
<reference evidence="4" key="1">
    <citation type="journal article" date="2019" name="Int. J. Syst. Evol. Microbiol.">
        <title>The Global Catalogue of Microorganisms (GCM) 10K type strain sequencing project: providing services to taxonomists for standard genome sequencing and annotation.</title>
        <authorList>
            <consortium name="The Broad Institute Genomics Platform"/>
            <consortium name="The Broad Institute Genome Sequencing Center for Infectious Disease"/>
            <person name="Wu L."/>
            <person name="Ma J."/>
        </authorList>
    </citation>
    <scope>NUCLEOTIDE SEQUENCE [LARGE SCALE GENOMIC DNA]</scope>
    <source>
        <strain evidence="4">CCM 9110</strain>
    </source>
</reference>
<accession>A0ABW4BKB1</accession>
<comment type="caution">
    <text evidence="3">The sequence shown here is derived from an EMBL/GenBank/DDBJ whole genome shotgun (WGS) entry which is preliminary data.</text>
</comment>
<organism evidence="3 4">
    <name type="scientific">Lacticaseibacillus suilingensis</name>
    <dbReference type="NCBI Taxonomy" id="2799577"/>
    <lineage>
        <taxon>Bacteria</taxon>
        <taxon>Bacillati</taxon>
        <taxon>Bacillota</taxon>
        <taxon>Bacilli</taxon>
        <taxon>Lactobacillales</taxon>
        <taxon>Lactobacillaceae</taxon>
        <taxon>Lacticaseibacillus</taxon>
    </lineage>
</organism>
<keyword evidence="4" id="KW-1185">Reference proteome</keyword>
<keyword evidence="1" id="KW-1133">Transmembrane helix</keyword>
<dbReference type="EMBL" id="JBHTOA010000034">
    <property type="protein sequence ID" value="MFD1399517.1"/>
    <property type="molecule type" value="Genomic_DNA"/>
</dbReference>
<evidence type="ECO:0000256" key="1">
    <source>
        <dbReference type="SAM" id="Phobius"/>
    </source>
</evidence>
<proteinExistence type="predicted"/>
<keyword evidence="1" id="KW-0472">Membrane</keyword>
<feature type="transmembrane region" description="Helical" evidence="1">
    <location>
        <begin position="12"/>
        <end position="45"/>
    </location>
</feature>